<comment type="caution">
    <text evidence="1">The sequence shown here is derived from an EMBL/GenBank/DDBJ whole genome shotgun (WGS) entry which is preliminary data.</text>
</comment>
<keyword evidence="2" id="KW-1185">Reference proteome</keyword>
<organism evidence="1 2">
    <name type="scientific">Dolosigranulum pigrum ATCC 51524</name>
    <dbReference type="NCBI Taxonomy" id="883103"/>
    <lineage>
        <taxon>Bacteria</taxon>
        <taxon>Bacillati</taxon>
        <taxon>Bacillota</taxon>
        <taxon>Bacilli</taxon>
        <taxon>Lactobacillales</taxon>
        <taxon>Carnobacteriaceae</taxon>
        <taxon>Dolosigranulum</taxon>
    </lineage>
</organism>
<name>H3NEQ6_9LACT</name>
<dbReference type="Proteomes" id="UP000003599">
    <property type="component" value="Unassembled WGS sequence"/>
</dbReference>
<evidence type="ECO:0000313" key="2">
    <source>
        <dbReference type="Proteomes" id="UP000003599"/>
    </source>
</evidence>
<dbReference type="AlphaFoldDB" id="H3NEQ6"/>
<dbReference type="EMBL" id="AGEF01000009">
    <property type="protein sequence ID" value="EHR32921.1"/>
    <property type="molecule type" value="Genomic_DNA"/>
</dbReference>
<dbReference type="GeneID" id="42694481"/>
<dbReference type="HOGENOM" id="CLU_2787167_0_0_9"/>
<reference evidence="1 2" key="1">
    <citation type="submission" date="2012-01" db="EMBL/GenBank/DDBJ databases">
        <title>The Genome Sequence of Dolosigranulum pigrum ATCC 51524.</title>
        <authorList>
            <consortium name="The Broad Institute Genome Sequencing Platform"/>
            <person name="Earl A."/>
            <person name="Ward D."/>
            <person name="Feldgarden M."/>
            <person name="Gevers D."/>
            <person name="Huys G."/>
            <person name="Young S.K."/>
            <person name="Zeng Q."/>
            <person name="Gargeya S."/>
            <person name="Fitzgerald M."/>
            <person name="Haas B."/>
            <person name="Abouelleil A."/>
            <person name="Alvarado L."/>
            <person name="Arachchi H.M."/>
            <person name="Berlin A."/>
            <person name="Chapman S.B."/>
            <person name="Gearin G."/>
            <person name="Goldberg J."/>
            <person name="Griggs A."/>
            <person name="Gujja S."/>
            <person name="Hansen M."/>
            <person name="Heiman D."/>
            <person name="Howarth C."/>
            <person name="Larimer J."/>
            <person name="Lui A."/>
            <person name="MacDonald P.J.P."/>
            <person name="McCowen C."/>
            <person name="Montmayeur A."/>
            <person name="Murphy C."/>
            <person name="Neiman D."/>
            <person name="Pearson M."/>
            <person name="Priest M."/>
            <person name="Roberts A."/>
            <person name="Saif S."/>
            <person name="Shea T."/>
            <person name="Sisk P."/>
            <person name="Stolte C."/>
            <person name="Sykes S."/>
            <person name="Wortman J."/>
            <person name="Nusbaum C."/>
            <person name="Birren B."/>
        </authorList>
    </citation>
    <scope>NUCLEOTIDE SEQUENCE [LARGE SCALE GENOMIC DNA]</scope>
    <source>
        <strain evidence="1 2">ATCC 51524</strain>
    </source>
</reference>
<accession>H3NEQ6</accession>
<dbReference type="RefSeq" id="WP_004636167.1">
    <property type="nucleotide sequence ID" value="NZ_JH601103.1"/>
</dbReference>
<evidence type="ECO:0000313" key="1">
    <source>
        <dbReference type="EMBL" id="EHR32921.1"/>
    </source>
</evidence>
<sequence>MKDMFDLNVKSVTLHTVDKQISKNAVGGLGGVNPCIEPPSFGKIEPSTRHTNPGCTLKTMICPTIHRR</sequence>
<protein>
    <submittedName>
        <fullName evidence="1">Uncharacterized protein</fullName>
    </submittedName>
</protein>
<proteinExistence type="predicted"/>
<gene>
    <name evidence="1" type="ORF">HMPREF9703_01037</name>
</gene>